<dbReference type="AlphaFoldDB" id="A0A6C7EA68"/>
<keyword evidence="3" id="KW-1185">Reference proteome</keyword>
<evidence type="ECO:0000256" key="1">
    <source>
        <dbReference type="SAM" id="SignalP"/>
    </source>
</evidence>
<dbReference type="RefSeq" id="WP_015442874.1">
    <property type="nucleotide sequence ID" value="NC_020520.1"/>
</dbReference>
<dbReference type="EMBL" id="AP012057">
    <property type="protein sequence ID" value="BAN03627.1"/>
    <property type="molecule type" value="Genomic_DNA"/>
</dbReference>
<gene>
    <name evidence="2" type="ORF">YM304_33130</name>
</gene>
<feature type="chain" id="PRO_5025621280" evidence="1">
    <location>
        <begin position="28"/>
        <end position="252"/>
    </location>
</feature>
<dbReference type="Proteomes" id="UP000011863">
    <property type="component" value="Chromosome"/>
</dbReference>
<name>A0A6C7EA68_ILUCY</name>
<dbReference type="PROSITE" id="PS51257">
    <property type="entry name" value="PROKAR_LIPOPROTEIN"/>
    <property type="match status" value="1"/>
</dbReference>
<dbReference type="KEGG" id="aym:YM304_33130"/>
<sequence>MTRRRLTILLPLAAALLAGGCTTFSDADAVARVGDVELSVDDLDALAVDAGIPAGEDLPPDVVRTLIQNWVQETAVRDGLLDPNEIDISEAAIGARFDSGLTESGVVCPAIVVTDTPEIAVDAAAELDAGAEFADVFAEQNIDTTLDSTTGQIGCVDILSVLQAADAPEVGVLLDLSGDDRYGSSALTDQLGTPVGGIVVAFRTYDELADTDRSVVDSSIRSVFAVEEIDIMIDSRYGYFDPITTSIQPLGG</sequence>
<evidence type="ECO:0000313" key="2">
    <source>
        <dbReference type="EMBL" id="BAN03627.1"/>
    </source>
</evidence>
<reference evidence="2 3" key="1">
    <citation type="journal article" date="2013" name="Int. J. Syst. Evol. Microbiol.">
        <title>Ilumatobacter nonamiense sp. nov. and Ilumatobacter coccineum sp. nov., isolated from seashore sand.</title>
        <authorList>
            <person name="Matsumoto A."/>
            <person name="Kasai H."/>
            <person name="Matsuo Y."/>
            <person name="Shizuri Y."/>
            <person name="Ichikawa N."/>
            <person name="Fujita N."/>
            <person name="Omura S."/>
            <person name="Takahashi Y."/>
        </authorList>
    </citation>
    <scope>NUCLEOTIDE SEQUENCE [LARGE SCALE GENOMIC DNA]</scope>
    <source>
        <strain evidence="3">NBRC 103263 / KCTC 29153 / YM16-304</strain>
    </source>
</reference>
<protein>
    <submittedName>
        <fullName evidence="2">Uncharacterized protein</fullName>
    </submittedName>
</protein>
<evidence type="ECO:0000313" key="3">
    <source>
        <dbReference type="Proteomes" id="UP000011863"/>
    </source>
</evidence>
<dbReference type="OrthoDB" id="9888020at2"/>
<feature type="signal peptide" evidence="1">
    <location>
        <begin position="1"/>
        <end position="27"/>
    </location>
</feature>
<proteinExistence type="predicted"/>
<accession>A0A6C7EA68</accession>
<keyword evidence="1" id="KW-0732">Signal</keyword>
<organism evidence="2 3">
    <name type="scientific">Ilumatobacter coccineus (strain NBRC 103263 / KCTC 29153 / YM16-304)</name>
    <dbReference type="NCBI Taxonomy" id="1313172"/>
    <lineage>
        <taxon>Bacteria</taxon>
        <taxon>Bacillati</taxon>
        <taxon>Actinomycetota</taxon>
        <taxon>Acidimicrobiia</taxon>
        <taxon>Acidimicrobiales</taxon>
        <taxon>Ilumatobacteraceae</taxon>
        <taxon>Ilumatobacter</taxon>
    </lineage>
</organism>